<gene>
    <name evidence="2" type="ORF">NDU88_004296</name>
</gene>
<name>A0AAV7PCD3_PLEWA</name>
<accession>A0AAV7PCD3</accession>
<organism evidence="2 3">
    <name type="scientific">Pleurodeles waltl</name>
    <name type="common">Iberian ribbed newt</name>
    <dbReference type="NCBI Taxonomy" id="8319"/>
    <lineage>
        <taxon>Eukaryota</taxon>
        <taxon>Metazoa</taxon>
        <taxon>Chordata</taxon>
        <taxon>Craniata</taxon>
        <taxon>Vertebrata</taxon>
        <taxon>Euteleostomi</taxon>
        <taxon>Amphibia</taxon>
        <taxon>Batrachia</taxon>
        <taxon>Caudata</taxon>
        <taxon>Salamandroidea</taxon>
        <taxon>Salamandridae</taxon>
        <taxon>Pleurodelinae</taxon>
        <taxon>Pleurodeles</taxon>
    </lineage>
</organism>
<feature type="region of interest" description="Disordered" evidence="1">
    <location>
        <begin position="1"/>
        <end position="49"/>
    </location>
</feature>
<comment type="caution">
    <text evidence="2">The sequence shown here is derived from an EMBL/GenBank/DDBJ whole genome shotgun (WGS) entry which is preliminary data.</text>
</comment>
<reference evidence="2" key="1">
    <citation type="journal article" date="2022" name="bioRxiv">
        <title>Sequencing and chromosome-scale assembly of the giantPleurodeles waltlgenome.</title>
        <authorList>
            <person name="Brown T."/>
            <person name="Elewa A."/>
            <person name="Iarovenko S."/>
            <person name="Subramanian E."/>
            <person name="Araus A.J."/>
            <person name="Petzold A."/>
            <person name="Susuki M."/>
            <person name="Suzuki K.-i.T."/>
            <person name="Hayashi T."/>
            <person name="Toyoda A."/>
            <person name="Oliveira C."/>
            <person name="Osipova E."/>
            <person name="Leigh N.D."/>
            <person name="Simon A."/>
            <person name="Yun M.H."/>
        </authorList>
    </citation>
    <scope>NUCLEOTIDE SEQUENCE</scope>
    <source>
        <strain evidence="2">20211129_DDA</strain>
        <tissue evidence="2">Liver</tissue>
    </source>
</reference>
<evidence type="ECO:0000313" key="2">
    <source>
        <dbReference type="EMBL" id="KAJ1125881.1"/>
    </source>
</evidence>
<sequence length="73" mass="8031">MQTGPAHPVEREATQRQRPPWTTGIKRPASLQSTSPLPLDGSPPSSSPGWWVPTLEGSYSDCVFLKDNSQVQR</sequence>
<evidence type="ECO:0000256" key="1">
    <source>
        <dbReference type="SAM" id="MobiDB-lite"/>
    </source>
</evidence>
<evidence type="ECO:0000313" key="3">
    <source>
        <dbReference type="Proteomes" id="UP001066276"/>
    </source>
</evidence>
<dbReference type="EMBL" id="JANPWB010000011">
    <property type="protein sequence ID" value="KAJ1125881.1"/>
    <property type="molecule type" value="Genomic_DNA"/>
</dbReference>
<dbReference type="Proteomes" id="UP001066276">
    <property type="component" value="Chromosome 7"/>
</dbReference>
<protein>
    <submittedName>
        <fullName evidence="2">Uncharacterized protein</fullName>
    </submittedName>
</protein>
<proteinExistence type="predicted"/>
<keyword evidence="3" id="KW-1185">Reference proteome</keyword>
<dbReference type="AlphaFoldDB" id="A0AAV7PCD3"/>
<feature type="compositionally biased region" description="Low complexity" evidence="1">
    <location>
        <begin position="33"/>
        <end position="49"/>
    </location>
</feature>